<accession>A0A0B7F9A8</accession>
<protein>
    <submittedName>
        <fullName evidence="2">Uncharacterized protein</fullName>
    </submittedName>
</protein>
<feature type="region of interest" description="Disordered" evidence="1">
    <location>
        <begin position="101"/>
        <end position="123"/>
    </location>
</feature>
<gene>
    <name evidence="2" type="ORF">RSOLAG1IB_11731</name>
</gene>
<dbReference type="EMBL" id="LN679275">
    <property type="protein sequence ID" value="CEL54641.1"/>
    <property type="molecule type" value="Genomic_DNA"/>
</dbReference>
<reference evidence="2 3" key="1">
    <citation type="submission" date="2014-11" db="EMBL/GenBank/DDBJ databases">
        <authorList>
            <person name="Wibberg Daniel"/>
        </authorList>
    </citation>
    <scope>NUCLEOTIDE SEQUENCE [LARGE SCALE GENOMIC DNA]</scope>
    <source>
        <strain evidence="2">Rhizoctonia solani AG1-IB 7/3/14</strain>
    </source>
</reference>
<keyword evidence="3" id="KW-1185">Reference proteome</keyword>
<evidence type="ECO:0000313" key="3">
    <source>
        <dbReference type="Proteomes" id="UP000059188"/>
    </source>
</evidence>
<evidence type="ECO:0000256" key="1">
    <source>
        <dbReference type="SAM" id="MobiDB-lite"/>
    </source>
</evidence>
<dbReference type="AlphaFoldDB" id="A0A0B7F9A8"/>
<sequence>MLLVLITKSVQVKAVQNWWHADVVKNGHAPARTKNWLVFASRLFAGFKPHIYSQVSCTVSLTKKKYLQEEQLSPRKLSRRYLIYTGEPMSFYAALPPFLRRPQSSLSRSPPLRRTQTGAPLTS</sequence>
<name>A0A0B7F9A8_THACB</name>
<dbReference type="Proteomes" id="UP000059188">
    <property type="component" value="Unassembled WGS sequence"/>
</dbReference>
<proteinExistence type="predicted"/>
<feature type="compositionally biased region" description="Low complexity" evidence="1">
    <location>
        <begin position="101"/>
        <end position="114"/>
    </location>
</feature>
<evidence type="ECO:0000313" key="2">
    <source>
        <dbReference type="EMBL" id="CEL54641.1"/>
    </source>
</evidence>
<organism evidence="2 3">
    <name type="scientific">Thanatephorus cucumeris (strain AG1-IB / isolate 7/3/14)</name>
    <name type="common">Lettuce bottom rot fungus</name>
    <name type="synonym">Rhizoctonia solani</name>
    <dbReference type="NCBI Taxonomy" id="1108050"/>
    <lineage>
        <taxon>Eukaryota</taxon>
        <taxon>Fungi</taxon>
        <taxon>Dikarya</taxon>
        <taxon>Basidiomycota</taxon>
        <taxon>Agaricomycotina</taxon>
        <taxon>Agaricomycetes</taxon>
        <taxon>Cantharellales</taxon>
        <taxon>Ceratobasidiaceae</taxon>
        <taxon>Rhizoctonia</taxon>
        <taxon>Rhizoctonia solani AG-1</taxon>
    </lineage>
</organism>